<accession>A0A0U5GGR5</accession>
<dbReference type="Proteomes" id="UP000054771">
    <property type="component" value="Unassembled WGS sequence"/>
</dbReference>
<sequence>MPPRRRGPRPKISFWARFLAWVRAWHSPLRLRSSLIRLGHNHKYPLLALLRLFVPYPSWSFPVPGPFPLRALIEDKKNETGIIRSHFGDIHNLRAIPIWRLRDTPLRSVYRLYELHLSDSYELIGWETEYFFFQSNWKIRDIPDPSDPDPLRYSILASIVEELHEAVNWRLSLGLRRNRQHVYREKNSDPLPTFIPEELPPWTRNVSPLHKGLLKVSVPPEVLDAEGNLVLEVGGKSLNFARRNIVTNAGWFYTI</sequence>
<dbReference type="OMA" id="LHEAVNW"/>
<reference evidence="2" key="1">
    <citation type="journal article" date="2016" name="Genome Announc.">
        <title>Draft genome sequences of fungus Aspergillus calidoustus.</title>
        <authorList>
            <person name="Horn F."/>
            <person name="Linde J."/>
            <person name="Mattern D.J."/>
            <person name="Walther G."/>
            <person name="Guthke R."/>
            <person name="Scherlach K."/>
            <person name="Martin K."/>
            <person name="Brakhage A.A."/>
            <person name="Petzke L."/>
            <person name="Valiante V."/>
        </authorList>
    </citation>
    <scope>NUCLEOTIDE SEQUENCE [LARGE SCALE GENOMIC DNA]</scope>
    <source>
        <strain evidence="2">SF006504</strain>
    </source>
</reference>
<name>A0A0U5GGR5_ASPCI</name>
<keyword evidence="2" id="KW-1185">Reference proteome</keyword>
<dbReference type="AlphaFoldDB" id="A0A0U5GGR5"/>
<evidence type="ECO:0000313" key="2">
    <source>
        <dbReference type="Proteomes" id="UP000054771"/>
    </source>
</evidence>
<proteinExistence type="predicted"/>
<evidence type="ECO:0000313" key="1">
    <source>
        <dbReference type="EMBL" id="CEL11585.1"/>
    </source>
</evidence>
<dbReference type="OrthoDB" id="5422293at2759"/>
<organism evidence="1 2">
    <name type="scientific">Aspergillus calidoustus</name>
    <dbReference type="NCBI Taxonomy" id="454130"/>
    <lineage>
        <taxon>Eukaryota</taxon>
        <taxon>Fungi</taxon>
        <taxon>Dikarya</taxon>
        <taxon>Ascomycota</taxon>
        <taxon>Pezizomycotina</taxon>
        <taxon>Eurotiomycetes</taxon>
        <taxon>Eurotiomycetidae</taxon>
        <taxon>Eurotiales</taxon>
        <taxon>Aspergillaceae</taxon>
        <taxon>Aspergillus</taxon>
        <taxon>Aspergillus subgen. Nidulantes</taxon>
    </lineage>
</organism>
<dbReference type="STRING" id="454130.A0A0U5GGR5"/>
<protein>
    <submittedName>
        <fullName evidence="1">Uncharacterized protein</fullName>
    </submittedName>
</protein>
<gene>
    <name evidence="1" type="ORF">ASPCAL14686</name>
</gene>
<dbReference type="EMBL" id="CDMC01000028">
    <property type="protein sequence ID" value="CEL11585.1"/>
    <property type="molecule type" value="Genomic_DNA"/>
</dbReference>